<accession>A0AAD6X0L9</accession>
<evidence type="ECO:0000313" key="1">
    <source>
        <dbReference type="EMBL" id="KAJ7032197.1"/>
    </source>
</evidence>
<reference evidence="1" key="1">
    <citation type="submission" date="2023-03" db="EMBL/GenBank/DDBJ databases">
        <title>Massive genome expansion in bonnet fungi (Mycena s.s.) driven by repeated elements and novel gene families across ecological guilds.</title>
        <authorList>
            <consortium name="Lawrence Berkeley National Laboratory"/>
            <person name="Harder C.B."/>
            <person name="Miyauchi S."/>
            <person name="Viragh M."/>
            <person name="Kuo A."/>
            <person name="Thoen E."/>
            <person name="Andreopoulos B."/>
            <person name="Lu D."/>
            <person name="Skrede I."/>
            <person name="Drula E."/>
            <person name="Henrissat B."/>
            <person name="Morin E."/>
            <person name="Kohler A."/>
            <person name="Barry K."/>
            <person name="LaButti K."/>
            <person name="Morin E."/>
            <person name="Salamov A."/>
            <person name="Lipzen A."/>
            <person name="Mereny Z."/>
            <person name="Hegedus B."/>
            <person name="Baldrian P."/>
            <person name="Stursova M."/>
            <person name="Weitz H."/>
            <person name="Taylor A."/>
            <person name="Grigoriev I.V."/>
            <person name="Nagy L.G."/>
            <person name="Martin F."/>
            <person name="Kauserud H."/>
        </authorList>
    </citation>
    <scope>NUCLEOTIDE SEQUENCE</scope>
    <source>
        <strain evidence="1">CBHHK200</strain>
    </source>
</reference>
<evidence type="ECO:0000313" key="2">
    <source>
        <dbReference type="Proteomes" id="UP001218188"/>
    </source>
</evidence>
<dbReference type="Proteomes" id="UP001218188">
    <property type="component" value="Unassembled WGS sequence"/>
</dbReference>
<gene>
    <name evidence="1" type="ORF">C8F04DRAFT_1235523</name>
</gene>
<proteinExistence type="predicted"/>
<protein>
    <submittedName>
        <fullName evidence="1">Uncharacterized protein</fullName>
    </submittedName>
</protein>
<dbReference type="EMBL" id="JARJCM010000075">
    <property type="protein sequence ID" value="KAJ7032197.1"/>
    <property type="molecule type" value="Genomic_DNA"/>
</dbReference>
<dbReference type="AlphaFoldDB" id="A0AAD6X0L9"/>
<keyword evidence="2" id="KW-1185">Reference proteome</keyword>
<comment type="caution">
    <text evidence="1">The sequence shown here is derived from an EMBL/GenBank/DDBJ whole genome shotgun (WGS) entry which is preliminary data.</text>
</comment>
<name>A0AAD6X0L9_9AGAR</name>
<organism evidence="1 2">
    <name type="scientific">Mycena alexandri</name>
    <dbReference type="NCBI Taxonomy" id="1745969"/>
    <lineage>
        <taxon>Eukaryota</taxon>
        <taxon>Fungi</taxon>
        <taxon>Dikarya</taxon>
        <taxon>Basidiomycota</taxon>
        <taxon>Agaricomycotina</taxon>
        <taxon>Agaricomycetes</taxon>
        <taxon>Agaricomycetidae</taxon>
        <taxon>Agaricales</taxon>
        <taxon>Marasmiineae</taxon>
        <taxon>Mycenaceae</taxon>
        <taxon>Mycena</taxon>
    </lineage>
</organism>
<sequence>MSAGSWASTLYYDLAIPTPSLGDLSVHLFAMRQDQLRRCSRCVWGQLQRPGNHAKGAFIMAVPDAKSDSTAASLDALLIFVQPTFEVSVDFTSALLSCGFIPSLVSRSRWLTPQVTHLPDHMIDLSLFLLGYMNSPLDG</sequence>